<dbReference type="Proteomes" id="UP000276834">
    <property type="component" value="Unassembled WGS sequence"/>
</dbReference>
<proteinExistence type="predicted"/>
<keyword evidence="3" id="KW-1185">Reference proteome</keyword>
<protein>
    <submittedName>
        <fullName evidence="2">Uncharacterized protein</fullName>
    </submittedName>
</protein>
<sequence>MSLSPSQPSPLRSSAASARQGNSSPGCVWKREMEQTPKYIFLDLSLEGSRAAGRAAAGTRRDLGGCTHRGDPRWGGGAGPLSGGSQGVGAALLEPHPQSWGCCEGRGSPGWC</sequence>
<feature type="compositionally biased region" description="Gly residues" evidence="1">
    <location>
        <begin position="73"/>
        <end position="87"/>
    </location>
</feature>
<evidence type="ECO:0000313" key="3">
    <source>
        <dbReference type="Proteomes" id="UP000276834"/>
    </source>
</evidence>
<evidence type="ECO:0000313" key="2">
    <source>
        <dbReference type="EMBL" id="RLV63059.1"/>
    </source>
</evidence>
<name>A0A3L8Q752_CHLGU</name>
<dbReference type="AlphaFoldDB" id="A0A3L8Q752"/>
<feature type="compositionally biased region" description="Low complexity" evidence="1">
    <location>
        <begin position="1"/>
        <end position="20"/>
    </location>
</feature>
<feature type="region of interest" description="Disordered" evidence="1">
    <location>
        <begin position="1"/>
        <end position="30"/>
    </location>
</feature>
<comment type="caution">
    <text evidence="2">The sequence shown here is derived from an EMBL/GenBank/DDBJ whole genome shotgun (WGS) entry which is preliminary data.</text>
</comment>
<evidence type="ECO:0000256" key="1">
    <source>
        <dbReference type="SAM" id="MobiDB-lite"/>
    </source>
</evidence>
<feature type="compositionally biased region" description="Basic and acidic residues" evidence="1">
    <location>
        <begin position="59"/>
        <end position="72"/>
    </location>
</feature>
<dbReference type="EMBL" id="QUSF01004132">
    <property type="protein sequence ID" value="RLV63059.1"/>
    <property type="molecule type" value="Genomic_DNA"/>
</dbReference>
<organism evidence="2 3">
    <name type="scientific">Chloebia gouldiae</name>
    <name type="common">Gouldian finch</name>
    <name type="synonym">Erythrura gouldiae</name>
    <dbReference type="NCBI Taxonomy" id="44316"/>
    <lineage>
        <taxon>Eukaryota</taxon>
        <taxon>Metazoa</taxon>
        <taxon>Chordata</taxon>
        <taxon>Craniata</taxon>
        <taxon>Vertebrata</taxon>
        <taxon>Euteleostomi</taxon>
        <taxon>Archelosauria</taxon>
        <taxon>Archosauria</taxon>
        <taxon>Dinosauria</taxon>
        <taxon>Saurischia</taxon>
        <taxon>Theropoda</taxon>
        <taxon>Coelurosauria</taxon>
        <taxon>Aves</taxon>
        <taxon>Neognathae</taxon>
        <taxon>Neoaves</taxon>
        <taxon>Telluraves</taxon>
        <taxon>Australaves</taxon>
        <taxon>Passeriformes</taxon>
        <taxon>Passeroidea</taxon>
        <taxon>Passeridae</taxon>
        <taxon>Chloebia</taxon>
    </lineage>
</organism>
<accession>A0A3L8Q752</accession>
<gene>
    <name evidence="2" type="ORF">DV515_00018660</name>
</gene>
<feature type="region of interest" description="Disordered" evidence="1">
    <location>
        <begin position="55"/>
        <end position="89"/>
    </location>
</feature>
<reference evidence="2 3" key="1">
    <citation type="journal article" date="2018" name="Proc. R. Soc. B">
        <title>A non-coding region near Follistatin controls head colour polymorphism in the Gouldian finch.</title>
        <authorList>
            <person name="Toomey M.B."/>
            <person name="Marques C.I."/>
            <person name="Andrade P."/>
            <person name="Araujo P.M."/>
            <person name="Sabatino S."/>
            <person name="Gazda M.A."/>
            <person name="Afonso S."/>
            <person name="Lopes R.J."/>
            <person name="Corbo J.C."/>
            <person name="Carneiro M."/>
        </authorList>
    </citation>
    <scope>NUCLEOTIDE SEQUENCE [LARGE SCALE GENOMIC DNA]</scope>
    <source>
        <strain evidence="2">Red01</strain>
        <tissue evidence="2">Muscle</tissue>
    </source>
</reference>